<feature type="transmembrane region" description="Helical" evidence="1">
    <location>
        <begin position="6"/>
        <end position="29"/>
    </location>
</feature>
<dbReference type="EMBL" id="PFQF01000040">
    <property type="protein sequence ID" value="PJA20053.1"/>
    <property type="molecule type" value="Genomic_DNA"/>
</dbReference>
<evidence type="ECO:0008006" key="4">
    <source>
        <dbReference type="Google" id="ProtNLM"/>
    </source>
</evidence>
<gene>
    <name evidence="2" type="ORF">COX60_02945</name>
</gene>
<evidence type="ECO:0000313" key="2">
    <source>
        <dbReference type="EMBL" id="PJA20053.1"/>
    </source>
</evidence>
<keyword evidence="1" id="KW-0472">Membrane</keyword>
<accession>A0A2M7W3H4</accession>
<feature type="transmembrane region" description="Helical" evidence="1">
    <location>
        <begin position="41"/>
        <end position="64"/>
    </location>
</feature>
<protein>
    <recommendedName>
        <fullName evidence="4">DUF5671 domain-containing protein</fullName>
    </recommendedName>
</protein>
<name>A0A2M7W3H4_9BACT</name>
<evidence type="ECO:0000313" key="3">
    <source>
        <dbReference type="Proteomes" id="UP000230137"/>
    </source>
</evidence>
<sequence>MNYLRLILGLYLLFLIVFYLILVYYINYIWKKSIKGDSSPIIIRVVVSVATVITFLSVLGILLLDW</sequence>
<evidence type="ECO:0000256" key="1">
    <source>
        <dbReference type="SAM" id="Phobius"/>
    </source>
</evidence>
<dbReference type="Proteomes" id="UP000230137">
    <property type="component" value="Unassembled WGS sequence"/>
</dbReference>
<keyword evidence="1" id="KW-1133">Transmembrane helix</keyword>
<keyword evidence="1" id="KW-0812">Transmembrane</keyword>
<proteinExistence type="predicted"/>
<comment type="caution">
    <text evidence="2">The sequence shown here is derived from an EMBL/GenBank/DDBJ whole genome shotgun (WGS) entry which is preliminary data.</text>
</comment>
<reference evidence="3" key="1">
    <citation type="submission" date="2017-09" db="EMBL/GenBank/DDBJ databases">
        <title>Depth-based differentiation of microbial function through sediment-hosted aquifers and enrichment of novel symbionts in the deep terrestrial subsurface.</title>
        <authorList>
            <person name="Probst A.J."/>
            <person name="Ladd B."/>
            <person name="Jarett J.K."/>
            <person name="Geller-Mcgrath D.E."/>
            <person name="Sieber C.M.K."/>
            <person name="Emerson J.B."/>
            <person name="Anantharaman K."/>
            <person name="Thomas B.C."/>
            <person name="Malmstrom R."/>
            <person name="Stieglmeier M."/>
            <person name="Klingl A."/>
            <person name="Woyke T."/>
            <person name="Ryan C.M."/>
            <person name="Banfield J.F."/>
        </authorList>
    </citation>
    <scope>NUCLEOTIDE SEQUENCE [LARGE SCALE GENOMIC DNA]</scope>
</reference>
<dbReference type="AlphaFoldDB" id="A0A2M7W3H4"/>
<organism evidence="2 3">
    <name type="scientific">Candidatus Berkelbacteria bacterium CG_4_10_14_0_2_um_filter_35_9_33_12</name>
    <dbReference type="NCBI Taxonomy" id="1974499"/>
    <lineage>
        <taxon>Bacteria</taxon>
        <taxon>Candidatus Berkelbacteria</taxon>
    </lineage>
</organism>